<evidence type="ECO:0000256" key="1">
    <source>
        <dbReference type="ARBA" id="ARBA00004651"/>
    </source>
</evidence>
<protein>
    <submittedName>
        <fullName evidence="8">Chromate efflux transporter</fullName>
    </submittedName>
</protein>
<dbReference type="RefSeq" id="WP_378532049.1">
    <property type="nucleotide sequence ID" value="NZ_JBHSBH010000007.1"/>
</dbReference>
<evidence type="ECO:0000256" key="2">
    <source>
        <dbReference type="ARBA" id="ARBA00005262"/>
    </source>
</evidence>
<evidence type="ECO:0000313" key="9">
    <source>
        <dbReference type="Proteomes" id="UP001595847"/>
    </source>
</evidence>
<dbReference type="Pfam" id="PF02417">
    <property type="entry name" value="Chromate_transp"/>
    <property type="match status" value="2"/>
</dbReference>
<dbReference type="PANTHER" id="PTHR33567">
    <property type="entry name" value="CHROMATE ION TRANSPORTER (EUROFUNG)"/>
    <property type="match status" value="1"/>
</dbReference>
<keyword evidence="6 7" id="KW-0472">Membrane</keyword>
<dbReference type="NCBIfam" id="TIGR00937">
    <property type="entry name" value="2A51"/>
    <property type="match status" value="1"/>
</dbReference>
<feature type="transmembrane region" description="Helical" evidence="7">
    <location>
        <begin position="376"/>
        <end position="400"/>
    </location>
</feature>
<evidence type="ECO:0000256" key="4">
    <source>
        <dbReference type="ARBA" id="ARBA00022692"/>
    </source>
</evidence>
<dbReference type="Proteomes" id="UP001595847">
    <property type="component" value="Unassembled WGS sequence"/>
</dbReference>
<dbReference type="EMBL" id="JBHSBH010000007">
    <property type="protein sequence ID" value="MFC3996208.1"/>
    <property type="molecule type" value="Genomic_DNA"/>
</dbReference>
<evidence type="ECO:0000256" key="7">
    <source>
        <dbReference type="SAM" id="Phobius"/>
    </source>
</evidence>
<feature type="transmembrane region" description="Helical" evidence="7">
    <location>
        <begin position="130"/>
        <end position="150"/>
    </location>
</feature>
<name>A0ABV8FMC7_9ACTN</name>
<comment type="similarity">
    <text evidence="2">Belongs to the chromate ion transporter (CHR) (TC 2.A.51) family.</text>
</comment>
<feature type="transmembrane region" description="Helical" evidence="7">
    <location>
        <begin position="307"/>
        <end position="329"/>
    </location>
</feature>
<evidence type="ECO:0000313" key="8">
    <source>
        <dbReference type="EMBL" id="MFC3996208.1"/>
    </source>
</evidence>
<organism evidence="8 9">
    <name type="scientific">Nocardiopsis sediminis</name>
    <dbReference type="NCBI Taxonomy" id="1778267"/>
    <lineage>
        <taxon>Bacteria</taxon>
        <taxon>Bacillati</taxon>
        <taxon>Actinomycetota</taxon>
        <taxon>Actinomycetes</taxon>
        <taxon>Streptosporangiales</taxon>
        <taxon>Nocardiopsidaceae</taxon>
        <taxon>Nocardiopsis</taxon>
    </lineage>
</organism>
<feature type="transmembrane region" description="Helical" evidence="7">
    <location>
        <begin position="100"/>
        <end position="124"/>
    </location>
</feature>
<comment type="caution">
    <text evidence="8">The sequence shown here is derived from an EMBL/GenBank/DDBJ whole genome shotgun (WGS) entry which is preliminary data.</text>
</comment>
<keyword evidence="5 7" id="KW-1133">Transmembrane helix</keyword>
<keyword evidence="3" id="KW-1003">Cell membrane</keyword>
<feature type="transmembrane region" description="Helical" evidence="7">
    <location>
        <begin position="447"/>
        <end position="464"/>
    </location>
</feature>
<sequence>MSTDDRTSSTSSTPGPPAAATDLVPFATALRAWFLISLQTFGGPAGQIAVMQRTLVEEKRWIGQQRFNHALNYCMLLPGPEAQQLAIYVGWLLNGVRGAIAAGTLFVLPGMAALLGLSAVYVAFGDTTAVAALFAGLAPAVLAIVAQALIRVAKRSLTHPALVAIAVAAFAALALFAVPFPVVVAAAALTGWALGRWTPWLTAPAGTHADQSRPPPLIADDALHHARPGGRAAGRILAVGLAAWWLPVAAVALLTGPSSVFTTQGLFFSGTALVTFGGAYAVLAFVAQRAVETYAWLTPGEMVRGLALAESTPGPLIMVVQFVAFLAAYRAPGALDPWAAALLGAVLTTWVTFVPSFLFILLGAPYVERLRHNTAISAALTGIAAAVVGVIANLALYFALNTLFTATGTHTWGPLHVAVPDVSTLSPVAAALTLIAAVLTFALKWPILRVLAICAGLGLAGALLPL</sequence>
<feature type="transmembrane region" description="Helical" evidence="7">
    <location>
        <begin position="162"/>
        <end position="194"/>
    </location>
</feature>
<comment type="subcellular location">
    <subcellularLocation>
        <location evidence="1">Cell membrane</location>
        <topology evidence="1">Multi-pass membrane protein</topology>
    </subcellularLocation>
</comment>
<gene>
    <name evidence="8" type="primary">chrA</name>
    <name evidence="8" type="ORF">ACFOVU_09800</name>
</gene>
<evidence type="ECO:0000256" key="5">
    <source>
        <dbReference type="ARBA" id="ARBA00022989"/>
    </source>
</evidence>
<dbReference type="InterPro" id="IPR014047">
    <property type="entry name" value="Chr_Tranpt_l_chain"/>
</dbReference>
<proteinExistence type="inferred from homology"/>
<evidence type="ECO:0000256" key="3">
    <source>
        <dbReference type="ARBA" id="ARBA00022475"/>
    </source>
</evidence>
<keyword evidence="4 7" id="KW-0812">Transmembrane</keyword>
<feature type="transmembrane region" description="Helical" evidence="7">
    <location>
        <begin position="341"/>
        <end position="364"/>
    </location>
</feature>
<accession>A0ABV8FMC7</accession>
<dbReference type="PIRSF" id="PIRSF004810">
    <property type="entry name" value="ChrA"/>
    <property type="match status" value="1"/>
</dbReference>
<dbReference type="PANTHER" id="PTHR33567:SF3">
    <property type="entry name" value="CHROMATE ION TRANSPORTER (EUROFUNG)"/>
    <property type="match status" value="1"/>
</dbReference>
<evidence type="ECO:0000256" key="6">
    <source>
        <dbReference type="ARBA" id="ARBA00023136"/>
    </source>
</evidence>
<feature type="transmembrane region" description="Helical" evidence="7">
    <location>
        <begin position="232"/>
        <end position="254"/>
    </location>
</feature>
<keyword evidence="9" id="KW-1185">Reference proteome</keyword>
<feature type="transmembrane region" description="Helical" evidence="7">
    <location>
        <begin position="421"/>
        <end position="441"/>
    </location>
</feature>
<dbReference type="InterPro" id="IPR003370">
    <property type="entry name" value="Chromate_transpt"/>
</dbReference>
<feature type="transmembrane region" description="Helical" evidence="7">
    <location>
        <begin position="266"/>
        <end position="287"/>
    </location>
</feature>
<reference evidence="9" key="1">
    <citation type="journal article" date="2019" name="Int. J. Syst. Evol. Microbiol.">
        <title>The Global Catalogue of Microorganisms (GCM) 10K type strain sequencing project: providing services to taxonomists for standard genome sequencing and annotation.</title>
        <authorList>
            <consortium name="The Broad Institute Genomics Platform"/>
            <consortium name="The Broad Institute Genome Sequencing Center for Infectious Disease"/>
            <person name="Wu L."/>
            <person name="Ma J."/>
        </authorList>
    </citation>
    <scope>NUCLEOTIDE SEQUENCE [LARGE SCALE GENOMIC DNA]</scope>
    <source>
        <strain evidence="9">TBRC 1826</strain>
    </source>
</reference>